<dbReference type="GO" id="GO:0006364">
    <property type="term" value="P:rRNA processing"/>
    <property type="evidence" value="ECO:0007669"/>
    <property type="project" value="UniProtKB-UniRule"/>
</dbReference>
<evidence type="ECO:0000313" key="8">
    <source>
        <dbReference type="EMBL" id="HIQ90919.1"/>
    </source>
</evidence>
<accession>A0A9D1CYS6</accession>
<dbReference type="Pfam" id="PF24986">
    <property type="entry name" value="PRC_RimM"/>
    <property type="match status" value="1"/>
</dbReference>
<dbReference type="GO" id="GO:0005840">
    <property type="term" value="C:ribosome"/>
    <property type="evidence" value="ECO:0007669"/>
    <property type="project" value="InterPro"/>
</dbReference>
<dbReference type="GO" id="GO:0005737">
    <property type="term" value="C:cytoplasm"/>
    <property type="evidence" value="ECO:0007669"/>
    <property type="project" value="UniProtKB-SubCell"/>
</dbReference>
<proteinExistence type="inferred from homology"/>
<comment type="subunit">
    <text evidence="5">Binds ribosomal protein uS19.</text>
</comment>
<sequence length="158" mass="18241">MLYLGKLVNTHGLKGEVKIISDFKYKNIVFKKGSVLYIEGKPYKINSYRSHQKYDMVTFENINTIDDVIPLKGKNIYIAKEDYNFPGPLNEELYGKKVYDGDKLIGTLKEIENTSHQELLVIKGKNKDYLVPYVKPFIQKITDEGIYLNVIEGLIDEN</sequence>
<dbReference type="InterPro" id="IPR056792">
    <property type="entry name" value="PRC_RimM"/>
</dbReference>
<feature type="domain" description="Ribosome maturation factor RimM PRC barrel" evidence="7">
    <location>
        <begin position="92"/>
        <end position="141"/>
    </location>
</feature>
<evidence type="ECO:0000256" key="1">
    <source>
        <dbReference type="ARBA" id="ARBA00022490"/>
    </source>
</evidence>
<dbReference type="Pfam" id="PF01782">
    <property type="entry name" value="RimM"/>
    <property type="match status" value="1"/>
</dbReference>
<gene>
    <name evidence="5 8" type="primary">rimM</name>
    <name evidence="8" type="ORF">IAB27_04775</name>
</gene>
<dbReference type="PANTHER" id="PTHR33692">
    <property type="entry name" value="RIBOSOME MATURATION FACTOR RIMM"/>
    <property type="match status" value="1"/>
</dbReference>
<dbReference type="NCBIfam" id="TIGR02273">
    <property type="entry name" value="16S_RimM"/>
    <property type="match status" value="1"/>
</dbReference>
<keyword evidence="1 5" id="KW-0963">Cytoplasm</keyword>
<evidence type="ECO:0000256" key="2">
    <source>
        <dbReference type="ARBA" id="ARBA00022517"/>
    </source>
</evidence>
<feature type="domain" description="RimM N-terminal" evidence="6">
    <location>
        <begin position="4"/>
        <end position="81"/>
    </location>
</feature>
<evidence type="ECO:0000256" key="5">
    <source>
        <dbReference type="HAMAP-Rule" id="MF_00014"/>
    </source>
</evidence>
<dbReference type="InterPro" id="IPR009000">
    <property type="entry name" value="Transl_B-barrel_sf"/>
</dbReference>
<dbReference type="InterPro" id="IPR036976">
    <property type="entry name" value="RimM_N_sf"/>
</dbReference>
<dbReference type="PANTHER" id="PTHR33692:SF1">
    <property type="entry name" value="RIBOSOME MATURATION FACTOR RIMM"/>
    <property type="match status" value="1"/>
</dbReference>
<evidence type="ECO:0000259" key="7">
    <source>
        <dbReference type="Pfam" id="PF24986"/>
    </source>
</evidence>
<dbReference type="GO" id="GO:0042274">
    <property type="term" value="P:ribosomal small subunit biogenesis"/>
    <property type="evidence" value="ECO:0007669"/>
    <property type="project" value="UniProtKB-UniRule"/>
</dbReference>
<evidence type="ECO:0000256" key="4">
    <source>
        <dbReference type="ARBA" id="ARBA00023186"/>
    </source>
</evidence>
<comment type="subcellular location">
    <subcellularLocation>
        <location evidence="5">Cytoplasm</location>
    </subcellularLocation>
</comment>
<dbReference type="SUPFAM" id="SSF50346">
    <property type="entry name" value="PRC-barrel domain"/>
    <property type="match status" value="1"/>
</dbReference>
<comment type="function">
    <text evidence="5">An accessory protein needed during the final step in the assembly of 30S ribosomal subunit, possibly for assembly of the head region. Essential for efficient processing of 16S rRNA. May be needed both before and after RbfA during the maturation of 16S rRNA. It has affinity for free ribosomal 30S subunits but not for 70S ribosomes.</text>
</comment>
<evidence type="ECO:0000256" key="3">
    <source>
        <dbReference type="ARBA" id="ARBA00022552"/>
    </source>
</evidence>
<comment type="domain">
    <text evidence="5">The PRC barrel domain binds ribosomal protein uS19.</text>
</comment>
<keyword evidence="4 5" id="KW-0143">Chaperone</keyword>
<dbReference type="InterPro" id="IPR011033">
    <property type="entry name" value="PRC_barrel-like_sf"/>
</dbReference>
<dbReference type="EMBL" id="DVFV01000088">
    <property type="protein sequence ID" value="HIQ90919.1"/>
    <property type="molecule type" value="Genomic_DNA"/>
</dbReference>
<evidence type="ECO:0000313" key="9">
    <source>
        <dbReference type="Proteomes" id="UP000886786"/>
    </source>
</evidence>
<name>A0A9D1CYS6_9FIRM</name>
<dbReference type="Gene3D" id="2.30.30.240">
    <property type="entry name" value="PRC-barrel domain"/>
    <property type="match status" value="1"/>
</dbReference>
<dbReference type="SUPFAM" id="SSF50447">
    <property type="entry name" value="Translation proteins"/>
    <property type="match status" value="1"/>
</dbReference>
<dbReference type="HAMAP" id="MF_00014">
    <property type="entry name" value="Ribosome_mat_RimM"/>
    <property type="match status" value="1"/>
</dbReference>
<organism evidence="8 9">
    <name type="scientific">Candidatus Coprosoma intestinipullorum</name>
    <dbReference type="NCBI Taxonomy" id="2840752"/>
    <lineage>
        <taxon>Bacteria</taxon>
        <taxon>Bacillati</taxon>
        <taxon>Bacillota</taxon>
        <taxon>Bacillota incertae sedis</taxon>
        <taxon>Candidatus Coprosoma</taxon>
    </lineage>
</organism>
<evidence type="ECO:0000259" key="6">
    <source>
        <dbReference type="Pfam" id="PF01782"/>
    </source>
</evidence>
<dbReference type="Proteomes" id="UP000886786">
    <property type="component" value="Unassembled WGS sequence"/>
</dbReference>
<keyword evidence="3 5" id="KW-0698">rRNA processing</keyword>
<dbReference type="InterPro" id="IPR011961">
    <property type="entry name" value="RimM"/>
</dbReference>
<reference evidence="8" key="1">
    <citation type="submission" date="2020-10" db="EMBL/GenBank/DDBJ databases">
        <authorList>
            <person name="Gilroy R."/>
        </authorList>
    </citation>
    <scope>NUCLEOTIDE SEQUENCE</scope>
    <source>
        <strain evidence="8">CHK147-3167</strain>
    </source>
</reference>
<keyword evidence="2 5" id="KW-0690">Ribosome biogenesis</keyword>
<comment type="similarity">
    <text evidence="5">Belongs to the RimM family.</text>
</comment>
<dbReference type="Gene3D" id="2.40.30.60">
    <property type="entry name" value="RimM"/>
    <property type="match status" value="1"/>
</dbReference>
<protein>
    <recommendedName>
        <fullName evidence="5">Ribosome maturation factor RimM</fullName>
    </recommendedName>
</protein>
<dbReference type="AlphaFoldDB" id="A0A9D1CYS6"/>
<comment type="caution">
    <text evidence="8">The sequence shown here is derived from an EMBL/GenBank/DDBJ whole genome shotgun (WGS) entry which is preliminary data.</text>
</comment>
<reference evidence="8" key="2">
    <citation type="journal article" date="2021" name="PeerJ">
        <title>Extensive microbial diversity within the chicken gut microbiome revealed by metagenomics and culture.</title>
        <authorList>
            <person name="Gilroy R."/>
            <person name="Ravi A."/>
            <person name="Getino M."/>
            <person name="Pursley I."/>
            <person name="Horton D.L."/>
            <person name="Alikhan N.F."/>
            <person name="Baker D."/>
            <person name="Gharbi K."/>
            <person name="Hall N."/>
            <person name="Watson M."/>
            <person name="Adriaenssens E.M."/>
            <person name="Foster-Nyarko E."/>
            <person name="Jarju S."/>
            <person name="Secka A."/>
            <person name="Antonio M."/>
            <person name="Oren A."/>
            <person name="Chaudhuri R.R."/>
            <person name="La Ragione R."/>
            <person name="Hildebrand F."/>
            <person name="Pallen M.J."/>
        </authorList>
    </citation>
    <scope>NUCLEOTIDE SEQUENCE</scope>
    <source>
        <strain evidence="8">CHK147-3167</strain>
    </source>
</reference>
<dbReference type="InterPro" id="IPR002676">
    <property type="entry name" value="RimM_N"/>
</dbReference>
<dbReference type="GO" id="GO:0043022">
    <property type="term" value="F:ribosome binding"/>
    <property type="evidence" value="ECO:0007669"/>
    <property type="project" value="InterPro"/>
</dbReference>